<accession>C0ED87</accession>
<sequence>MMGIFPQMILLLYLKKDILAIILSQKCRSNTGLNLFDESILASDGENQPNFAFSLLIW</sequence>
<evidence type="ECO:0000313" key="2">
    <source>
        <dbReference type="Proteomes" id="UP000003340"/>
    </source>
</evidence>
<dbReference type="AlphaFoldDB" id="C0ED87"/>
<dbReference type="STRING" id="537013.CLOSTMETH_01813"/>
<comment type="caution">
    <text evidence="1">The sequence shown here is derived from an EMBL/GenBank/DDBJ whole genome shotgun (WGS) entry which is preliminary data.</text>
</comment>
<gene>
    <name evidence="1" type="ORF">CLOSTMETH_01813</name>
</gene>
<name>C0ED87_9FIRM</name>
<reference evidence="1 2" key="2">
    <citation type="submission" date="2009-02" db="EMBL/GenBank/DDBJ databases">
        <title>Draft genome sequence of Clostridium methylpentosum (DSM 5476).</title>
        <authorList>
            <person name="Sudarsanam P."/>
            <person name="Ley R."/>
            <person name="Guruge J."/>
            <person name="Turnbaugh P.J."/>
            <person name="Mahowald M."/>
            <person name="Liep D."/>
            <person name="Gordon J."/>
        </authorList>
    </citation>
    <scope>NUCLEOTIDE SEQUENCE [LARGE SCALE GENOMIC DNA]</scope>
    <source>
        <strain evidence="1 2">DSM 5476</strain>
    </source>
</reference>
<dbReference type="EMBL" id="ACEC01000060">
    <property type="protein sequence ID" value="EEG30600.1"/>
    <property type="molecule type" value="Genomic_DNA"/>
</dbReference>
<proteinExistence type="predicted"/>
<evidence type="ECO:0000313" key="1">
    <source>
        <dbReference type="EMBL" id="EEG30600.1"/>
    </source>
</evidence>
<dbReference type="Proteomes" id="UP000003340">
    <property type="component" value="Unassembled WGS sequence"/>
</dbReference>
<organism evidence="1 2">
    <name type="scientific">[Clostridium] methylpentosum DSM 5476</name>
    <dbReference type="NCBI Taxonomy" id="537013"/>
    <lineage>
        <taxon>Bacteria</taxon>
        <taxon>Bacillati</taxon>
        <taxon>Bacillota</taxon>
        <taxon>Clostridia</taxon>
        <taxon>Eubacteriales</taxon>
        <taxon>Oscillospiraceae</taxon>
        <taxon>Oscillospiraceae incertae sedis</taxon>
    </lineage>
</organism>
<dbReference type="HOGENOM" id="CLU_2971375_0_0_9"/>
<protein>
    <submittedName>
        <fullName evidence="1">Uncharacterized protein</fullName>
    </submittedName>
</protein>
<reference evidence="1 2" key="1">
    <citation type="submission" date="2009-01" db="EMBL/GenBank/DDBJ databases">
        <authorList>
            <person name="Fulton L."/>
            <person name="Clifton S."/>
            <person name="Fulton B."/>
            <person name="Xu J."/>
            <person name="Minx P."/>
            <person name="Pepin K.H."/>
            <person name="Johnson M."/>
            <person name="Bhonagiri V."/>
            <person name="Nash W.E."/>
            <person name="Mardis E.R."/>
            <person name="Wilson R.K."/>
        </authorList>
    </citation>
    <scope>NUCLEOTIDE SEQUENCE [LARGE SCALE GENOMIC DNA]</scope>
    <source>
        <strain evidence="1 2">DSM 5476</strain>
    </source>
</reference>
<keyword evidence="2" id="KW-1185">Reference proteome</keyword>